<protein>
    <recommendedName>
        <fullName evidence="3 12">Thymidylate kinase</fullName>
        <ecNumber evidence="2 12">2.7.4.9</ecNumber>
    </recommendedName>
    <alternativeName>
        <fullName evidence="9 12">dTMP kinase</fullName>
    </alternativeName>
</protein>
<accession>A0AAE3G769</accession>
<dbReference type="GO" id="GO:0004798">
    <property type="term" value="F:dTMP kinase activity"/>
    <property type="evidence" value="ECO:0007669"/>
    <property type="project" value="UniProtKB-UniRule"/>
</dbReference>
<evidence type="ECO:0000313" key="14">
    <source>
        <dbReference type="EMBL" id="MCP1676298.1"/>
    </source>
</evidence>
<dbReference type="EMBL" id="JALJXV010000008">
    <property type="protein sequence ID" value="MCP1676298.1"/>
    <property type="molecule type" value="Genomic_DNA"/>
</dbReference>
<evidence type="ECO:0000256" key="4">
    <source>
        <dbReference type="ARBA" id="ARBA00022679"/>
    </source>
</evidence>
<name>A0AAE3G769_9GAMM</name>
<dbReference type="GO" id="GO:0006227">
    <property type="term" value="P:dUDP biosynthetic process"/>
    <property type="evidence" value="ECO:0007669"/>
    <property type="project" value="TreeGrafter"/>
</dbReference>
<dbReference type="Gene3D" id="3.40.50.300">
    <property type="entry name" value="P-loop containing nucleotide triphosphate hydrolases"/>
    <property type="match status" value="1"/>
</dbReference>
<keyword evidence="5 12" id="KW-0545">Nucleotide biosynthesis</keyword>
<keyword evidence="8 12" id="KW-0067">ATP-binding</keyword>
<dbReference type="InterPro" id="IPR018094">
    <property type="entry name" value="Thymidylate_kinase"/>
</dbReference>
<feature type="binding site" evidence="12">
    <location>
        <begin position="13"/>
        <end position="20"/>
    </location>
    <ligand>
        <name>ATP</name>
        <dbReference type="ChEBI" id="CHEBI:30616"/>
    </ligand>
</feature>
<evidence type="ECO:0000256" key="1">
    <source>
        <dbReference type="ARBA" id="ARBA00009776"/>
    </source>
</evidence>
<reference evidence="14" key="1">
    <citation type="submission" date="2022-03" db="EMBL/GenBank/DDBJ databases">
        <title>Genomic Encyclopedia of Type Strains, Phase III (KMG-III): the genomes of soil and plant-associated and newly described type strains.</title>
        <authorList>
            <person name="Whitman W."/>
        </authorList>
    </citation>
    <scope>NUCLEOTIDE SEQUENCE</scope>
    <source>
        <strain evidence="14">ANL 6-2</strain>
    </source>
</reference>
<dbReference type="GO" id="GO:0005829">
    <property type="term" value="C:cytosol"/>
    <property type="evidence" value="ECO:0007669"/>
    <property type="project" value="TreeGrafter"/>
</dbReference>
<dbReference type="Proteomes" id="UP001205843">
    <property type="component" value="Unassembled WGS sequence"/>
</dbReference>
<keyword evidence="6 12" id="KW-0547">Nucleotide-binding</keyword>
<evidence type="ECO:0000313" key="15">
    <source>
        <dbReference type="Proteomes" id="UP001205843"/>
    </source>
</evidence>
<dbReference type="RefSeq" id="WP_253481842.1">
    <property type="nucleotide sequence ID" value="NZ_JALJXV010000008.1"/>
</dbReference>
<evidence type="ECO:0000256" key="7">
    <source>
        <dbReference type="ARBA" id="ARBA00022777"/>
    </source>
</evidence>
<comment type="caution">
    <text evidence="14">The sequence shown here is derived from an EMBL/GenBank/DDBJ whole genome shotgun (WGS) entry which is preliminary data.</text>
</comment>
<dbReference type="FunFam" id="3.40.50.300:FF:000225">
    <property type="entry name" value="Thymidylate kinase"/>
    <property type="match status" value="1"/>
</dbReference>
<proteinExistence type="inferred from homology"/>
<evidence type="ECO:0000256" key="8">
    <source>
        <dbReference type="ARBA" id="ARBA00022840"/>
    </source>
</evidence>
<dbReference type="PANTHER" id="PTHR10344">
    <property type="entry name" value="THYMIDYLATE KINASE"/>
    <property type="match status" value="1"/>
</dbReference>
<feature type="domain" description="Thymidylate kinase-like" evidence="13">
    <location>
        <begin position="11"/>
        <end position="200"/>
    </location>
</feature>
<evidence type="ECO:0000256" key="2">
    <source>
        <dbReference type="ARBA" id="ARBA00012980"/>
    </source>
</evidence>
<dbReference type="AlphaFoldDB" id="A0AAE3G769"/>
<dbReference type="GO" id="GO:0005524">
    <property type="term" value="F:ATP binding"/>
    <property type="evidence" value="ECO:0007669"/>
    <property type="project" value="UniProtKB-UniRule"/>
</dbReference>
<comment type="similarity">
    <text evidence="1 12">Belongs to the thymidylate kinase family.</text>
</comment>
<comment type="catalytic activity">
    <reaction evidence="10 12">
        <text>dTMP + ATP = dTDP + ADP</text>
        <dbReference type="Rhea" id="RHEA:13517"/>
        <dbReference type="ChEBI" id="CHEBI:30616"/>
        <dbReference type="ChEBI" id="CHEBI:58369"/>
        <dbReference type="ChEBI" id="CHEBI:63528"/>
        <dbReference type="ChEBI" id="CHEBI:456216"/>
        <dbReference type="EC" id="2.7.4.9"/>
    </reaction>
</comment>
<evidence type="ECO:0000256" key="5">
    <source>
        <dbReference type="ARBA" id="ARBA00022727"/>
    </source>
</evidence>
<dbReference type="NCBIfam" id="TIGR00041">
    <property type="entry name" value="DTMP_kinase"/>
    <property type="match status" value="1"/>
</dbReference>
<organism evidence="14 15">
    <name type="scientific">Natronocella acetinitrilica</name>
    <dbReference type="NCBI Taxonomy" id="414046"/>
    <lineage>
        <taxon>Bacteria</taxon>
        <taxon>Pseudomonadati</taxon>
        <taxon>Pseudomonadota</taxon>
        <taxon>Gammaproteobacteria</taxon>
        <taxon>Chromatiales</taxon>
        <taxon>Ectothiorhodospiraceae</taxon>
        <taxon>Natronocella</taxon>
    </lineage>
</organism>
<keyword evidence="7 12" id="KW-0418">Kinase</keyword>
<evidence type="ECO:0000259" key="13">
    <source>
        <dbReference type="Pfam" id="PF02223"/>
    </source>
</evidence>
<sequence>MTAARGRFIVLEGIEGAGKSTAMASVQSLLQGLGYRLEVTREPGGTDLGESIRELLLTHRRDGMHDDTEALLMFAARAENLARRIRPALERGDWILCDRFTDATYAYQGAGRGLSMERIAALEQWVQGDLRPDLVLVLDVPADVGLARAASRGGPADRFESEQWEFFERVRACYLERAAQSPERYRVVNTDQPIEQVRADVELAVSGWLAEVGE</sequence>
<dbReference type="EC" id="2.7.4.9" evidence="2 12"/>
<evidence type="ECO:0000256" key="6">
    <source>
        <dbReference type="ARBA" id="ARBA00022741"/>
    </source>
</evidence>
<evidence type="ECO:0000256" key="3">
    <source>
        <dbReference type="ARBA" id="ARBA00017144"/>
    </source>
</evidence>
<comment type="function">
    <text evidence="11 12">Phosphorylation of dTMP to form dTDP in both de novo and salvage pathways of dTTP synthesis.</text>
</comment>
<dbReference type="GO" id="GO:0006235">
    <property type="term" value="P:dTTP biosynthetic process"/>
    <property type="evidence" value="ECO:0007669"/>
    <property type="project" value="UniProtKB-UniRule"/>
</dbReference>
<gene>
    <name evidence="12" type="primary">tmk</name>
    <name evidence="14" type="ORF">J2T57_003457</name>
</gene>
<dbReference type="PANTHER" id="PTHR10344:SF4">
    <property type="entry name" value="UMP-CMP KINASE 2, MITOCHONDRIAL"/>
    <property type="match status" value="1"/>
</dbReference>
<evidence type="ECO:0000256" key="12">
    <source>
        <dbReference type="HAMAP-Rule" id="MF_00165"/>
    </source>
</evidence>
<dbReference type="GO" id="GO:0006233">
    <property type="term" value="P:dTDP biosynthetic process"/>
    <property type="evidence" value="ECO:0007669"/>
    <property type="project" value="InterPro"/>
</dbReference>
<keyword evidence="15" id="KW-1185">Reference proteome</keyword>
<evidence type="ECO:0000256" key="11">
    <source>
        <dbReference type="ARBA" id="ARBA00057735"/>
    </source>
</evidence>
<dbReference type="CDD" id="cd01672">
    <property type="entry name" value="TMPK"/>
    <property type="match status" value="1"/>
</dbReference>
<evidence type="ECO:0000256" key="10">
    <source>
        <dbReference type="ARBA" id="ARBA00048743"/>
    </source>
</evidence>
<dbReference type="SUPFAM" id="SSF52540">
    <property type="entry name" value="P-loop containing nucleoside triphosphate hydrolases"/>
    <property type="match status" value="1"/>
</dbReference>
<dbReference type="Pfam" id="PF02223">
    <property type="entry name" value="Thymidylate_kin"/>
    <property type="match status" value="1"/>
</dbReference>
<dbReference type="InterPro" id="IPR027417">
    <property type="entry name" value="P-loop_NTPase"/>
</dbReference>
<dbReference type="HAMAP" id="MF_00165">
    <property type="entry name" value="Thymidylate_kinase"/>
    <property type="match status" value="1"/>
</dbReference>
<dbReference type="InterPro" id="IPR039430">
    <property type="entry name" value="Thymidylate_kin-like_dom"/>
</dbReference>
<evidence type="ECO:0000256" key="9">
    <source>
        <dbReference type="ARBA" id="ARBA00029962"/>
    </source>
</evidence>
<keyword evidence="4 12" id="KW-0808">Transferase</keyword>